<gene>
    <name evidence="7" type="ORF">kustb0209</name>
</gene>
<reference evidence="7" key="1">
    <citation type="journal article" date="2006" name="Nature">
        <title>Deciphering the evolution and metabolism of an anammox bacterium from a community genome.</title>
        <authorList>
            <person name="Strous M."/>
            <person name="Pelletier E."/>
            <person name="Mangenot S."/>
            <person name="Rattei T."/>
            <person name="Lehner A."/>
            <person name="Taylor M.W."/>
            <person name="Horn M."/>
            <person name="Daims H."/>
            <person name="Bartol-Mavel D."/>
            <person name="Wincker P."/>
            <person name="Barbe V."/>
            <person name="Fonknechten N."/>
            <person name="Vallenet D."/>
            <person name="Segurens B."/>
            <person name="Schenowitz-Truong C."/>
            <person name="Medigue C."/>
            <person name="Collingro A."/>
            <person name="Snel B."/>
            <person name="Dutilh B.E."/>
            <person name="OpDenCamp H.J.M."/>
            <person name="vanDerDrift C."/>
            <person name="Cirpus I."/>
            <person name="vanDePas-Schoonen K.T."/>
            <person name="Harhangi H.R."/>
            <person name="vanNiftrik L."/>
            <person name="Schmid M."/>
            <person name="Keltjens J."/>
            <person name="vanDeVossenberg J."/>
            <person name="Kartal B."/>
            <person name="Meier H."/>
            <person name="Frishman D."/>
            <person name="Huynen M.A."/>
            <person name="Mewes H."/>
            <person name="Weissenbach J."/>
            <person name="Jetten M.S.M."/>
            <person name="Wagner M."/>
            <person name="LePaslier D."/>
        </authorList>
    </citation>
    <scope>NUCLEOTIDE SEQUENCE</scope>
</reference>
<dbReference type="SMART" id="SM00729">
    <property type="entry name" value="Elp3"/>
    <property type="match status" value="1"/>
</dbReference>
<dbReference type="GO" id="GO:0005829">
    <property type="term" value="C:cytosol"/>
    <property type="evidence" value="ECO:0007669"/>
    <property type="project" value="TreeGrafter"/>
</dbReference>
<feature type="domain" description="B12-binding" evidence="6">
    <location>
        <begin position="5"/>
        <end position="150"/>
    </location>
</feature>
<dbReference type="Gene3D" id="3.80.30.20">
    <property type="entry name" value="tm_1862 like domain"/>
    <property type="match status" value="1"/>
</dbReference>
<dbReference type="SUPFAM" id="SSF102114">
    <property type="entry name" value="Radical SAM enzymes"/>
    <property type="match status" value="1"/>
</dbReference>
<evidence type="ECO:0000256" key="3">
    <source>
        <dbReference type="ARBA" id="ARBA00022723"/>
    </source>
</evidence>
<dbReference type="GO" id="GO:0051539">
    <property type="term" value="F:4 iron, 4 sulfur cluster binding"/>
    <property type="evidence" value="ECO:0007669"/>
    <property type="project" value="UniProtKB-KW"/>
</dbReference>
<dbReference type="InterPro" id="IPR034466">
    <property type="entry name" value="Methyltransferase_Class_B"/>
</dbReference>
<dbReference type="SFLD" id="SFLDS00029">
    <property type="entry name" value="Radical_SAM"/>
    <property type="match status" value="1"/>
</dbReference>
<dbReference type="Gene3D" id="3.40.50.280">
    <property type="entry name" value="Cobalamin-binding domain"/>
    <property type="match status" value="1"/>
</dbReference>
<protein>
    <recommendedName>
        <fullName evidence="6">B12-binding domain-containing protein</fullName>
    </recommendedName>
</protein>
<evidence type="ECO:0000256" key="4">
    <source>
        <dbReference type="ARBA" id="ARBA00023004"/>
    </source>
</evidence>
<evidence type="ECO:0000256" key="2">
    <source>
        <dbReference type="ARBA" id="ARBA00022691"/>
    </source>
</evidence>
<dbReference type="SFLD" id="SFLDG01082">
    <property type="entry name" value="B12-binding_domain_containing"/>
    <property type="match status" value="1"/>
</dbReference>
<dbReference type="SFLD" id="SFLDG01123">
    <property type="entry name" value="methyltransferase_(Class_B)"/>
    <property type="match status" value="1"/>
</dbReference>
<keyword evidence="5" id="KW-0411">Iron-sulfur</keyword>
<accession>Q1PUQ9</accession>
<reference evidence="7" key="2">
    <citation type="submission" date="2006-01" db="EMBL/GenBank/DDBJ databases">
        <authorList>
            <person name="Genoscope"/>
        </authorList>
    </citation>
    <scope>NUCLEOTIDE SEQUENCE</scope>
</reference>
<dbReference type="PANTHER" id="PTHR43409">
    <property type="entry name" value="ANAEROBIC MAGNESIUM-PROTOPORPHYRIN IX MONOMETHYL ESTER CYCLASE-RELATED"/>
    <property type="match status" value="1"/>
</dbReference>
<dbReference type="InterPro" id="IPR023404">
    <property type="entry name" value="rSAM_horseshoe"/>
</dbReference>
<comment type="cofactor">
    <cofactor evidence="1">
        <name>[4Fe-4S] cluster</name>
        <dbReference type="ChEBI" id="CHEBI:49883"/>
    </cofactor>
</comment>
<sequence>MLNMKILLVQSYLKGDVFPPVYPLGISYIASFLTKHEVRIYDPNLSLNPIDDLIKEINGFSPQIIGISLRNIDNQSRKNPLNYYGDFQHLLRTIKKRCPSTHIVAGGTGFSMFAQEIMNTNPEIDYGVYLEGEETLSELTDNLDHPDKVKGVYYRKNGVVYYTGTRTLPQFEKFPAPGRDIVNPIPYINGEAAIGIQTQRGCPLKCAYCNYPALNGNLLRSRPPANVVDEIENLLHSYGIQQFMFADSLFNKPLEHAIGICKEIMKRNLQDEIKWMCWLDVRGVTKDFLHLLKNAGCSGISFSPDGLSTSSLISLRKGIKERDVWNILKIITTDPVIKDTKFIITMFINSPGETYFGMIKMLFYKFLSLAAKKILKRNVNVQIGWIRLEPDTEIYRVAMKQGIISPGKSLLPANANDVKTLFYLNPSLQFLDRIVLAMASVTESIKGKIKHTLIRRAL</sequence>
<dbReference type="EMBL" id="CT573074">
    <property type="protein sequence ID" value="CAJ70954.1"/>
    <property type="molecule type" value="Genomic_DNA"/>
</dbReference>
<organism evidence="7">
    <name type="scientific">Kuenenia stuttgartiensis</name>
    <dbReference type="NCBI Taxonomy" id="174633"/>
    <lineage>
        <taxon>Bacteria</taxon>
        <taxon>Pseudomonadati</taxon>
        <taxon>Planctomycetota</taxon>
        <taxon>Candidatus Brocadiia</taxon>
        <taxon>Candidatus Brocadiales</taxon>
        <taxon>Candidatus Brocadiaceae</taxon>
        <taxon>Candidatus Kuenenia</taxon>
    </lineage>
</organism>
<keyword evidence="2" id="KW-0949">S-adenosyl-L-methionine</keyword>
<dbReference type="Pfam" id="PF04055">
    <property type="entry name" value="Radical_SAM"/>
    <property type="match status" value="1"/>
</dbReference>
<proteinExistence type="predicted"/>
<dbReference type="PROSITE" id="PS51332">
    <property type="entry name" value="B12_BINDING"/>
    <property type="match status" value="1"/>
</dbReference>
<dbReference type="GO" id="GO:0003824">
    <property type="term" value="F:catalytic activity"/>
    <property type="evidence" value="ECO:0007669"/>
    <property type="project" value="InterPro"/>
</dbReference>
<keyword evidence="4" id="KW-0408">Iron</keyword>
<dbReference type="InterPro" id="IPR007197">
    <property type="entry name" value="rSAM"/>
</dbReference>
<dbReference type="AlphaFoldDB" id="Q1PUQ9"/>
<dbReference type="GO" id="GO:0031419">
    <property type="term" value="F:cobalamin binding"/>
    <property type="evidence" value="ECO:0007669"/>
    <property type="project" value="InterPro"/>
</dbReference>
<evidence type="ECO:0000256" key="1">
    <source>
        <dbReference type="ARBA" id="ARBA00001966"/>
    </source>
</evidence>
<dbReference type="PANTHER" id="PTHR43409:SF16">
    <property type="entry name" value="SLR0320 PROTEIN"/>
    <property type="match status" value="1"/>
</dbReference>
<keyword evidence="3" id="KW-0479">Metal-binding</keyword>
<dbReference type="InterPro" id="IPR006158">
    <property type="entry name" value="Cobalamin-bd"/>
</dbReference>
<evidence type="ECO:0000259" key="6">
    <source>
        <dbReference type="PROSITE" id="PS51332"/>
    </source>
</evidence>
<dbReference type="GO" id="GO:0046872">
    <property type="term" value="F:metal ion binding"/>
    <property type="evidence" value="ECO:0007669"/>
    <property type="project" value="UniProtKB-KW"/>
</dbReference>
<evidence type="ECO:0000256" key="5">
    <source>
        <dbReference type="ARBA" id="ARBA00023014"/>
    </source>
</evidence>
<dbReference type="Pfam" id="PF02310">
    <property type="entry name" value="B12-binding"/>
    <property type="match status" value="1"/>
</dbReference>
<name>Q1PUQ9_KUEST</name>
<dbReference type="InterPro" id="IPR006638">
    <property type="entry name" value="Elp3/MiaA/NifB-like_rSAM"/>
</dbReference>
<evidence type="ECO:0000313" key="7">
    <source>
        <dbReference type="EMBL" id="CAJ70954.1"/>
    </source>
</evidence>
<dbReference type="InterPro" id="IPR051198">
    <property type="entry name" value="BchE-like"/>
</dbReference>
<dbReference type="InterPro" id="IPR058240">
    <property type="entry name" value="rSAM_sf"/>
</dbReference>